<dbReference type="FunFam" id="1.10.287.130:FF:000120">
    <property type="entry name" value="RteA, two-component system histidine kinase, with response regulator receiver domain"/>
    <property type="match status" value="1"/>
</dbReference>
<dbReference type="SMART" id="SM00448">
    <property type="entry name" value="REC"/>
    <property type="match status" value="1"/>
</dbReference>
<dbReference type="Gene3D" id="3.30.565.10">
    <property type="entry name" value="Histidine kinase-like ATPase, C-terminal domain"/>
    <property type="match status" value="1"/>
</dbReference>
<keyword evidence="7" id="KW-0547">Nucleotide-binding</keyword>
<evidence type="ECO:0000256" key="5">
    <source>
        <dbReference type="ARBA" id="ARBA00022553"/>
    </source>
</evidence>
<dbReference type="GO" id="GO:0000155">
    <property type="term" value="F:phosphorelay sensor kinase activity"/>
    <property type="evidence" value="ECO:0007669"/>
    <property type="project" value="InterPro"/>
</dbReference>
<dbReference type="CDD" id="cd17546">
    <property type="entry name" value="REC_hyHK_CKI1_RcsC-like"/>
    <property type="match status" value="1"/>
</dbReference>
<dbReference type="GO" id="GO:0005886">
    <property type="term" value="C:plasma membrane"/>
    <property type="evidence" value="ECO:0007669"/>
    <property type="project" value="UniProtKB-SubCell"/>
</dbReference>
<feature type="domain" description="Response regulatory" evidence="17">
    <location>
        <begin position="570"/>
        <end position="686"/>
    </location>
</feature>
<evidence type="ECO:0000256" key="13">
    <source>
        <dbReference type="SAM" id="Coils"/>
    </source>
</evidence>
<dbReference type="AlphaFoldDB" id="A0A412DBT4"/>
<dbReference type="Pfam" id="PF00072">
    <property type="entry name" value="Response_reg"/>
    <property type="match status" value="1"/>
</dbReference>
<comment type="catalytic activity">
    <reaction evidence="1">
        <text>ATP + protein L-histidine = ADP + protein N-phospho-L-histidine.</text>
        <dbReference type="EC" id="2.7.13.3"/>
    </reaction>
</comment>
<evidence type="ECO:0000256" key="8">
    <source>
        <dbReference type="ARBA" id="ARBA00022777"/>
    </source>
</evidence>
<dbReference type="InterPro" id="IPR003594">
    <property type="entry name" value="HATPase_dom"/>
</dbReference>
<evidence type="ECO:0000256" key="1">
    <source>
        <dbReference type="ARBA" id="ARBA00000085"/>
    </source>
</evidence>
<evidence type="ECO:0000313" key="19">
    <source>
        <dbReference type="Proteomes" id="UP000283310"/>
    </source>
</evidence>
<dbReference type="CDD" id="cd16922">
    <property type="entry name" value="HATPase_EvgS-ArcB-TorS-like"/>
    <property type="match status" value="1"/>
</dbReference>
<evidence type="ECO:0000256" key="12">
    <source>
        <dbReference type="PROSITE-ProRule" id="PRU00169"/>
    </source>
</evidence>
<dbReference type="PANTHER" id="PTHR43047">
    <property type="entry name" value="TWO-COMPONENT HISTIDINE PROTEIN KINASE"/>
    <property type="match status" value="1"/>
</dbReference>
<evidence type="ECO:0000259" key="16">
    <source>
        <dbReference type="PROSITE" id="PS50109"/>
    </source>
</evidence>
<evidence type="ECO:0000259" key="17">
    <source>
        <dbReference type="PROSITE" id="PS50110"/>
    </source>
</evidence>
<dbReference type="SUPFAM" id="SSF47384">
    <property type="entry name" value="Homodimeric domain of signal transducing histidine kinase"/>
    <property type="match status" value="1"/>
</dbReference>
<keyword evidence="10" id="KW-0902">Two-component regulatory system</keyword>
<dbReference type="SUPFAM" id="SSF55874">
    <property type="entry name" value="ATPase domain of HSP90 chaperone/DNA topoisomerase II/histidine kinase"/>
    <property type="match status" value="1"/>
</dbReference>
<dbReference type="InterPro" id="IPR003661">
    <property type="entry name" value="HisK_dim/P_dom"/>
</dbReference>
<organism evidence="18 19">
    <name type="scientific">Bacteroides stercoris</name>
    <dbReference type="NCBI Taxonomy" id="46506"/>
    <lineage>
        <taxon>Bacteria</taxon>
        <taxon>Pseudomonadati</taxon>
        <taxon>Bacteroidota</taxon>
        <taxon>Bacteroidia</taxon>
        <taxon>Bacteroidales</taxon>
        <taxon>Bacteroidaceae</taxon>
        <taxon>Bacteroides</taxon>
    </lineage>
</organism>
<dbReference type="EMBL" id="QRTW01000048">
    <property type="protein sequence ID" value="RGR08261.1"/>
    <property type="molecule type" value="Genomic_DNA"/>
</dbReference>
<feature type="modified residue" description="4-aspartylphosphate" evidence="12">
    <location>
        <position position="619"/>
    </location>
</feature>
<proteinExistence type="predicted"/>
<dbReference type="InterPro" id="IPR011006">
    <property type="entry name" value="CheY-like_superfamily"/>
</dbReference>
<evidence type="ECO:0000256" key="11">
    <source>
        <dbReference type="ARBA" id="ARBA00023136"/>
    </source>
</evidence>
<feature type="coiled-coil region" evidence="13">
    <location>
        <begin position="308"/>
        <end position="335"/>
    </location>
</feature>
<comment type="subcellular location">
    <subcellularLocation>
        <location evidence="2">Cell membrane</location>
    </subcellularLocation>
</comment>
<dbReference type="InterPro" id="IPR001789">
    <property type="entry name" value="Sig_transdc_resp-reg_receiver"/>
</dbReference>
<dbReference type="SMART" id="SM00388">
    <property type="entry name" value="HisKA"/>
    <property type="match status" value="1"/>
</dbReference>
<keyword evidence="5 12" id="KW-0597">Phosphoprotein</keyword>
<feature type="compositionally biased region" description="Polar residues" evidence="14">
    <location>
        <begin position="200"/>
        <end position="211"/>
    </location>
</feature>
<keyword evidence="9" id="KW-0067">ATP-binding</keyword>
<reference evidence="18 19" key="1">
    <citation type="submission" date="2018-08" db="EMBL/GenBank/DDBJ databases">
        <title>A genome reference for cultivated species of the human gut microbiota.</title>
        <authorList>
            <person name="Zou Y."/>
            <person name="Xue W."/>
            <person name="Luo G."/>
        </authorList>
    </citation>
    <scope>NUCLEOTIDE SEQUENCE [LARGE SCALE GENOMIC DNA]</scope>
    <source>
        <strain evidence="18 19">AF26-20BH</strain>
    </source>
</reference>
<keyword evidence="8" id="KW-0418">Kinase</keyword>
<dbReference type="FunFam" id="3.30.565.10:FF:000023">
    <property type="entry name" value="PAS domain-containing sensor histidine kinase"/>
    <property type="match status" value="1"/>
</dbReference>
<protein>
    <recommendedName>
        <fullName evidence="3">histidine kinase</fullName>
        <ecNumber evidence="3">2.7.13.3</ecNumber>
    </recommendedName>
</protein>
<dbReference type="PANTHER" id="PTHR43047:SF72">
    <property type="entry name" value="OSMOSENSING HISTIDINE PROTEIN KINASE SLN1"/>
    <property type="match status" value="1"/>
</dbReference>
<dbReference type="Gene3D" id="1.10.287.130">
    <property type="match status" value="1"/>
</dbReference>
<keyword evidence="15" id="KW-0812">Transmembrane</keyword>
<feature type="transmembrane region" description="Helical" evidence="15">
    <location>
        <begin position="280"/>
        <end position="301"/>
    </location>
</feature>
<keyword evidence="4" id="KW-1003">Cell membrane</keyword>
<sequence>MWLKLKIFFGYTILILLLVFIVYQFRQEQMLRHMLRKEEKKLVTIHRLAEKSDIGLLDLSTHAEIAVTWDDDDLREYSRKRRGVCDSLQLLKEYVHTPLQKSHIDSLCLLLWNKELLLAKAMHTFNELQGIGDIVQESIPAIVSTARKQAARQKENTVSPGAGEQDTPKKKRSIWDIFRRKENKSAYLQQREETERKRQSLSATPPTGTTTRMLRSLNERVALEQAERQAQLLAQMDSLYTGSVELNGRMNNMISEFERENNERFTARYKAFVLERDNSYYMVAGLALSVSLLAIMLYTIIHRDLNRRLRYERKLEQSDRRNRELLRSRKELMASVAHDLRAPLAAVKGCAELLPSESDVSRRTGYLDNILHSSDYMLGLVNTLMEYHRMDEGGVRSNDTLFSLKVLFEEIADGYRLAARQKNLMLTVSFSGLATIVCCDGSHIRQIADNLLSNALKFTPHGEVRLEAEYLYGELCISVRDTGVGISAEEKERIFGAFERLDNARDIPGFGLGLAITARLVSEMRGRVEVKSVPGEGSRFSVFLPVPSAGQSAPLEEKVFPVCEPPGGIRVLVMDDDRIQLEITREMLSHSRIHCDCCMDVRELMDCLKRQEYDLLLTDIQMPGADGFSVLELLRDSNIPRAREIPAIAVTAHSGREEEYLSAGFAGCIHKPFSAERLVTAIMGGIKGNGKEWRPDFSLLLAGEDNRQEMLGLFVSESRKNIDRLSAAVKEKDSREIISILHRNLPLWETVRLDYPVAVLRVLVKSDAGQWEDKEYVKIEKIIGAVRELISYAELMRKERQE</sequence>
<evidence type="ECO:0000256" key="4">
    <source>
        <dbReference type="ARBA" id="ARBA00022475"/>
    </source>
</evidence>
<dbReference type="SUPFAM" id="SSF52172">
    <property type="entry name" value="CheY-like"/>
    <property type="match status" value="1"/>
</dbReference>
<keyword evidence="11 15" id="KW-0472">Membrane</keyword>
<feature type="region of interest" description="Disordered" evidence="14">
    <location>
        <begin position="186"/>
        <end position="211"/>
    </location>
</feature>
<dbReference type="InterPro" id="IPR036890">
    <property type="entry name" value="HATPase_C_sf"/>
</dbReference>
<dbReference type="EC" id="2.7.13.3" evidence="3"/>
<feature type="transmembrane region" description="Helical" evidence="15">
    <location>
        <begin position="7"/>
        <end position="25"/>
    </location>
</feature>
<dbReference type="GO" id="GO:0005524">
    <property type="term" value="F:ATP binding"/>
    <property type="evidence" value="ECO:0007669"/>
    <property type="project" value="UniProtKB-KW"/>
</dbReference>
<dbReference type="PROSITE" id="PS50110">
    <property type="entry name" value="RESPONSE_REGULATORY"/>
    <property type="match status" value="1"/>
</dbReference>
<evidence type="ECO:0000256" key="15">
    <source>
        <dbReference type="SAM" id="Phobius"/>
    </source>
</evidence>
<dbReference type="InterPro" id="IPR004358">
    <property type="entry name" value="Sig_transdc_His_kin-like_C"/>
</dbReference>
<dbReference type="SUPFAM" id="SSF47226">
    <property type="entry name" value="Histidine-containing phosphotransfer domain, HPT domain"/>
    <property type="match status" value="1"/>
</dbReference>
<evidence type="ECO:0000256" key="2">
    <source>
        <dbReference type="ARBA" id="ARBA00004236"/>
    </source>
</evidence>
<evidence type="ECO:0000256" key="9">
    <source>
        <dbReference type="ARBA" id="ARBA00022840"/>
    </source>
</evidence>
<dbReference type="Proteomes" id="UP000283310">
    <property type="component" value="Unassembled WGS sequence"/>
</dbReference>
<evidence type="ECO:0000256" key="14">
    <source>
        <dbReference type="SAM" id="MobiDB-lite"/>
    </source>
</evidence>
<dbReference type="Pfam" id="PF02518">
    <property type="entry name" value="HATPase_c"/>
    <property type="match status" value="1"/>
</dbReference>
<evidence type="ECO:0000256" key="6">
    <source>
        <dbReference type="ARBA" id="ARBA00022679"/>
    </source>
</evidence>
<accession>A0A412DBT4</accession>
<dbReference type="SMART" id="SM00387">
    <property type="entry name" value="HATPase_c"/>
    <property type="match status" value="1"/>
</dbReference>
<name>A0A412DBT4_BACSE</name>
<feature type="compositionally biased region" description="Basic and acidic residues" evidence="14">
    <location>
        <begin position="186"/>
        <end position="198"/>
    </location>
</feature>
<evidence type="ECO:0000256" key="3">
    <source>
        <dbReference type="ARBA" id="ARBA00012438"/>
    </source>
</evidence>
<dbReference type="Pfam" id="PF00512">
    <property type="entry name" value="HisKA"/>
    <property type="match status" value="1"/>
</dbReference>
<dbReference type="Gene3D" id="3.40.50.2300">
    <property type="match status" value="1"/>
</dbReference>
<dbReference type="PRINTS" id="PR00344">
    <property type="entry name" value="BCTRLSENSOR"/>
</dbReference>
<dbReference type="InterPro" id="IPR036641">
    <property type="entry name" value="HPT_dom_sf"/>
</dbReference>
<dbReference type="InterPro" id="IPR005467">
    <property type="entry name" value="His_kinase_dom"/>
</dbReference>
<evidence type="ECO:0000256" key="7">
    <source>
        <dbReference type="ARBA" id="ARBA00022741"/>
    </source>
</evidence>
<dbReference type="PROSITE" id="PS50109">
    <property type="entry name" value="HIS_KIN"/>
    <property type="match status" value="1"/>
</dbReference>
<keyword evidence="13" id="KW-0175">Coiled coil</keyword>
<dbReference type="InterPro" id="IPR036097">
    <property type="entry name" value="HisK_dim/P_sf"/>
</dbReference>
<evidence type="ECO:0000313" key="18">
    <source>
        <dbReference type="EMBL" id="RGR08261.1"/>
    </source>
</evidence>
<evidence type="ECO:0000256" key="10">
    <source>
        <dbReference type="ARBA" id="ARBA00023012"/>
    </source>
</evidence>
<gene>
    <name evidence="18" type="ORF">DWY65_15635</name>
</gene>
<comment type="caution">
    <text evidence="18">The sequence shown here is derived from an EMBL/GenBank/DDBJ whole genome shotgun (WGS) entry which is preliminary data.</text>
</comment>
<feature type="domain" description="Histidine kinase" evidence="16">
    <location>
        <begin position="335"/>
        <end position="548"/>
    </location>
</feature>
<keyword evidence="6" id="KW-0808">Transferase</keyword>
<keyword evidence="15" id="KW-1133">Transmembrane helix</keyword>
<feature type="region of interest" description="Disordered" evidence="14">
    <location>
        <begin position="150"/>
        <end position="174"/>
    </location>
</feature>
<dbReference type="GO" id="GO:0009927">
    <property type="term" value="F:histidine phosphotransfer kinase activity"/>
    <property type="evidence" value="ECO:0007669"/>
    <property type="project" value="TreeGrafter"/>
</dbReference>
<dbReference type="RefSeq" id="WP_117904957.1">
    <property type="nucleotide sequence ID" value="NZ_JADNPL010000024.1"/>
</dbReference>
<dbReference type="CDD" id="cd00082">
    <property type="entry name" value="HisKA"/>
    <property type="match status" value="1"/>
</dbReference>